<comment type="similarity">
    <text evidence="1">Belongs to the short-chain dehydrogenases/reductases (SDR) family.</text>
</comment>
<dbReference type="PANTHER" id="PTHR42879:SF2">
    <property type="entry name" value="3-OXOACYL-[ACYL-CARRIER-PROTEIN] REDUCTASE FABG"/>
    <property type="match status" value="1"/>
</dbReference>
<evidence type="ECO:0000313" key="3">
    <source>
        <dbReference type="EMBL" id="MUG70462.1"/>
    </source>
</evidence>
<organism evidence="3 4">
    <name type="scientific">Paenibacillus validus</name>
    <dbReference type="NCBI Taxonomy" id="44253"/>
    <lineage>
        <taxon>Bacteria</taxon>
        <taxon>Bacillati</taxon>
        <taxon>Bacillota</taxon>
        <taxon>Bacilli</taxon>
        <taxon>Bacillales</taxon>
        <taxon>Paenibacillaceae</taxon>
        <taxon>Paenibacillus</taxon>
    </lineage>
</organism>
<proteinExistence type="inferred from homology"/>
<dbReference type="InterPro" id="IPR020904">
    <property type="entry name" value="Sc_DH/Rdtase_CS"/>
</dbReference>
<dbReference type="Proteomes" id="UP000450917">
    <property type="component" value="Unassembled WGS sequence"/>
</dbReference>
<dbReference type="NCBIfam" id="NF009466">
    <property type="entry name" value="PRK12826.1-2"/>
    <property type="match status" value="1"/>
</dbReference>
<dbReference type="FunFam" id="3.40.50.720:FF:000173">
    <property type="entry name" value="3-oxoacyl-[acyl-carrier protein] reductase"/>
    <property type="match status" value="1"/>
</dbReference>
<dbReference type="InterPro" id="IPR002347">
    <property type="entry name" value="SDR_fam"/>
</dbReference>
<dbReference type="AlphaFoldDB" id="A0A7X3CRP5"/>
<dbReference type="RefSeq" id="WP_054795801.1">
    <property type="nucleotide sequence ID" value="NZ_JBDLZV010000001.1"/>
</dbReference>
<dbReference type="NCBIfam" id="NF005559">
    <property type="entry name" value="PRK07231.1"/>
    <property type="match status" value="1"/>
</dbReference>
<evidence type="ECO:0000313" key="4">
    <source>
        <dbReference type="Proteomes" id="UP000450917"/>
    </source>
</evidence>
<name>A0A7X3CRP5_9BACL</name>
<dbReference type="EMBL" id="WNZX01000004">
    <property type="protein sequence ID" value="MUG70462.1"/>
    <property type="molecule type" value="Genomic_DNA"/>
</dbReference>
<sequence length="253" mass="27222">MTPTGIKSFTEQTVLITGASRGIGAAIARRFASVGMNVVIHYLQSHESANETARSCMRHGARVLTVTADLRSLDQIERMREKLEQHGLIPDILVNNAGISHYGMLSDVTETEWDDIMNINLKGTFLMTRQFMPAMIAQKYGRIINVSSIWGISGASCEVAYSTAKGGINAFTKALAKELAPSAVTVNAVAPGAVDTMMMAGFDAQEKAALEHDIPAGRFAQPDEIASLVYFLALPESGYITGQIISPNGGWLT</sequence>
<dbReference type="PRINTS" id="PR00081">
    <property type="entry name" value="GDHRDH"/>
</dbReference>
<protein>
    <submittedName>
        <fullName evidence="3">Glucose 1-dehydrogenase</fullName>
        <ecNumber evidence="3">1.1.1.47</ecNumber>
    </submittedName>
</protein>
<dbReference type="GO" id="GO:0032787">
    <property type="term" value="P:monocarboxylic acid metabolic process"/>
    <property type="evidence" value="ECO:0007669"/>
    <property type="project" value="UniProtKB-ARBA"/>
</dbReference>
<dbReference type="EC" id="1.1.1.47" evidence="3"/>
<gene>
    <name evidence="3" type="ORF">GNP93_07185</name>
</gene>
<comment type="caution">
    <text evidence="3">The sequence shown here is derived from an EMBL/GenBank/DDBJ whole genome shotgun (WGS) entry which is preliminary data.</text>
</comment>
<dbReference type="NCBIfam" id="NF047420">
    <property type="entry name" value="EF_P_mod_YmfI"/>
    <property type="match status" value="1"/>
</dbReference>
<evidence type="ECO:0000256" key="1">
    <source>
        <dbReference type="ARBA" id="ARBA00006484"/>
    </source>
</evidence>
<dbReference type="Pfam" id="PF13561">
    <property type="entry name" value="adh_short_C2"/>
    <property type="match status" value="1"/>
</dbReference>
<dbReference type="InterPro" id="IPR036291">
    <property type="entry name" value="NAD(P)-bd_dom_sf"/>
</dbReference>
<dbReference type="SUPFAM" id="SSF51735">
    <property type="entry name" value="NAD(P)-binding Rossmann-fold domains"/>
    <property type="match status" value="1"/>
</dbReference>
<dbReference type="PRINTS" id="PR00080">
    <property type="entry name" value="SDRFAMILY"/>
</dbReference>
<evidence type="ECO:0000256" key="2">
    <source>
        <dbReference type="ARBA" id="ARBA00023002"/>
    </source>
</evidence>
<accession>A0A7X3CRP5</accession>
<keyword evidence="2 3" id="KW-0560">Oxidoreductase</keyword>
<keyword evidence="4" id="KW-1185">Reference proteome</keyword>
<dbReference type="PANTHER" id="PTHR42879">
    <property type="entry name" value="3-OXOACYL-(ACYL-CARRIER-PROTEIN) REDUCTASE"/>
    <property type="match status" value="1"/>
</dbReference>
<dbReference type="GO" id="GO:0047936">
    <property type="term" value="F:glucose 1-dehydrogenase [NAD(P)+] activity"/>
    <property type="evidence" value="ECO:0007669"/>
    <property type="project" value="UniProtKB-EC"/>
</dbReference>
<dbReference type="InterPro" id="IPR050259">
    <property type="entry name" value="SDR"/>
</dbReference>
<dbReference type="Gene3D" id="3.40.50.720">
    <property type="entry name" value="NAD(P)-binding Rossmann-like Domain"/>
    <property type="match status" value="1"/>
</dbReference>
<dbReference type="PROSITE" id="PS00061">
    <property type="entry name" value="ADH_SHORT"/>
    <property type="match status" value="1"/>
</dbReference>
<reference evidence="3 4" key="1">
    <citation type="submission" date="2019-11" db="EMBL/GenBank/DDBJ databases">
        <title>Draft genome sequences of five Paenibacillus species of dairy origin.</title>
        <authorList>
            <person name="Olajide A.M."/>
            <person name="Chen S."/>
            <person name="Lapointe G."/>
        </authorList>
    </citation>
    <scope>NUCLEOTIDE SEQUENCE [LARGE SCALE GENOMIC DNA]</scope>
    <source>
        <strain evidence="3 4">2CS3</strain>
    </source>
</reference>